<dbReference type="Pfam" id="PF00455">
    <property type="entry name" value="DeoRC"/>
    <property type="match status" value="1"/>
</dbReference>
<keyword evidence="3" id="KW-0804">Transcription</keyword>
<evidence type="ECO:0000259" key="4">
    <source>
        <dbReference type="PROSITE" id="PS51000"/>
    </source>
</evidence>
<dbReference type="GO" id="GO:0003700">
    <property type="term" value="F:DNA-binding transcription factor activity"/>
    <property type="evidence" value="ECO:0007669"/>
    <property type="project" value="InterPro"/>
</dbReference>
<dbReference type="InterPro" id="IPR036390">
    <property type="entry name" value="WH_DNA-bd_sf"/>
</dbReference>
<evidence type="ECO:0000313" key="6">
    <source>
        <dbReference type="Proteomes" id="UP000233375"/>
    </source>
</evidence>
<evidence type="ECO:0000256" key="2">
    <source>
        <dbReference type="ARBA" id="ARBA00023125"/>
    </source>
</evidence>
<dbReference type="PANTHER" id="PTHR30363:SF44">
    <property type="entry name" value="AGA OPERON TRANSCRIPTIONAL REPRESSOR-RELATED"/>
    <property type="match status" value="1"/>
</dbReference>
<dbReference type="OrthoDB" id="9797223at2"/>
<evidence type="ECO:0000313" key="5">
    <source>
        <dbReference type="EMBL" id="PKG24661.1"/>
    </source>
</evidence>
<dbReference type="PROSITE" id="PS51000">
    <property type="entry name" value="HTH_DEOR_2"/>
    <property type="match status" value="1"/>
</dbReference>
<dbReference type="Proteomes" id="UP000233375">
    <property type="component" value="Unassembled WGS sequence"/>
</dbReference>
<proteinExistence type="predicted"/>
<dbReference type="InterPro" id="IPR018356">
    <property type="entry name" value="Tscrpt_reg_HTH_DeoR_CS"/>
</dbReference>
<dbReference type="PROSITE" id="PS00894">
    <property type="entry name" value="HTH_DEOR_1"/>
    <property type="match status" value="1"/>
</dbReference>
<comment type="caution">
    <text evidence="5">The sequence shown here is derived from an EMBL/GenBank/DDBJ whole genome shotgun (WGS) entry which is preliminary data.</text>
</comment>
<dbReference type="Gene3D" id="1.10.10.10">
    <property type="entry name" value="Winged helix-like DNA-binding domain superfamily/Winged helix DNA-binding domain"/>
    <property type="match status" value="1"/>
</dbReference>
<dbReference type="InterPro" id="IPR014036">
    <property type="entry name" value="DeoR-like_C"/>
</dbReference>
<dbReference type="SMART" id="SM01134">
    <property type="entry name" value="DeoRC"/>
    <property type="match status" value="1"/>
</dbReference>
<dbReference type="SUPFAM" id="SSF46785">
    <property type="entry name" value="Winged helix' DNA-binding domain"/>
    <property type="match status" value="1"/>
</dbReference>
<reference evidence="5 6" key="1">
    <citation type="journal article" date="2003" name="Int. J. Syst. Evol. Microbiol.">
        <title>Bacillus nealsonii sp. nov., isolated from a spacecraft-assembly facility, whose spores are gamma-radiation resistant.</title>
        <authorList>
            <person name="Venkateswaran K."/>
            <person name="Kempf M."/>
            <person name="Chen F."/>
            <person name="Satomi M."/>
            <person name="Nicholson W."/>
            <person name="Kern R."/>
        </authorList>
    </citation>
    <scope>NUCLEOTIDE SEQUENCE [LARGE SCALE GENOMIC DNA]</scope>
    <source>
        <strain evidence="5 6">FO-92</strain>
    </source>
</reference>
<feature type="domain" description="HTH deoR-type" evidence="4">
    <location>
        <begin position="3"/>
        <end position="59"/>
    </location>
</feature>
<organism evidence="5 6">
    <name type="scientific">Niallia nealsonii</name>
    <dbReference type="NCBI Taxonomy" id="115979"/>
    <lineage>
        <taxon>Bacteria</taxon>
        <taxon>Bacillati</taxon>
        <taxon>Bacillota</taxon>
        <taxon>Bacilli</taxon>
        <taxon>Bacillales</taxon>
        <taxon>Bacillaceae</taxon>
        <taxon>Niallia</taxon>
    </lineage>
</organism>
<dbReference type="SUPFAM" id="SSF100950">
    <property type="entry name" value="NagB/RpiA/CoA transferase-like"/>
    <property type="match status" value="1"/>
</dbReference>
<keyword evidence="2" id="KW-0238">DNA-binding</keyword>
<sequence length="265" mass="29851">MITKKRHDLMLEMIKKSKTVSIMDLANELGISQVTARRDIEHLEKNTNKIAKIRGGAEWKETSSTSSTDYLNTRFYEQYEKNKDKKERIAQKAAVFIQEKDNIIIDAGSTMLHLARFIDNSKKITAFLTAVNIAEELEHKSLVTKILMGGVFRSRTTTMISSMIEQSLSNIYADKVFVGASALSIQHGFSCNDILEADVKKILLKSANEIFWLVDSAKFDNIASFQISEIQANHTIITDDGLDPKLIKEFGKKAKLIIVGKDESM</sequence>
<dbReference type="GO" id="GO:0003677">
    <property type="term" value="F:DNA binding"/>
    <property type="evidence" value="ECO:0007669"/>
    <property type="project" value="UniProtKB-KW"/>
</dbReference>
<evidence type="ECO:0000256" key="1">
    <source>
        <dbReference type="ARBA" id="ARBA00023015"/>
    </source>
</evidence>
<dbReference type="RefSeq" id="WP_101176054.1">
    <property type="nucleotide sequence ID" value="NZ_PISE01000011.1"/>
</dbReference>
<evidence type="ECO:0000256" key="3">
    <source>
        <dbReference type="ARBA" id="ARBA00023163"/>
    </source>
</evidence>
<protein>
    <recommendedName>
        <fullName evidence="4">HTH deoR-type domain-containing protein</fullName>
    </recommendedName>
</protein>
<dbReference type="EMBL" id="PISE01000011">
    <property type="protein sequence ID" value="PKG24661.1"/>
    <property type="molecule type" value="Genomic_DNA"/>
</dbReference>
<dbReference type="Pfam" id="PF08220">
    <property type="entry name" value="HTH_DeoR"/>
    <property type="match status" value="1"/>
</dbReference>
<keyword evidence="6" id="KW-1185">Reference proteome</keyword>
<gene>
    <name evidence="5" type="ORF">CWS01_05225</name>
</gene>
<dbReference type="SMART" id="SM00420">
    <property type="entry name" value="HTH_DEOR"/>
    <property type="match status" value="1"/>
</dbReference>
<accession>A0A2N0Z569</accession>
<keyword evidence="1" id="KW-0805">Transcription regulation</keyword>
<dbReference type="PANTHER" id="PTHR30363">
    <property type="entry name" value="HTH-TYPE TRANSCRIPTIONAL REGULATOR SRLR-RELATED"/>
    <property type="match status" value="1"/>
</dbReference>
<dbReference type="InterPro" id="IPR036388">
    <property type="entry name" value="WH-like_DNA-bd_sf"/>
</dbReference>
<dbReference type="AlphaFoldDB" id="A0A2N0Z569"/>
<dbReference type="InterPro" id="IPR037171">
    <property type="entry name" value="NagB/RpiA_transferase-like"/>
</dbReference>
<dbReference type="InterPro" id="IPR050313">
    <property type="entry name" value="Carb_Metab_HTH_regulators"/>
</dbReference>
<dbReference type="InterPro" id="IPR001034">
    <property type="entry name" value="DeoR_HTH"/>
</dbReference>
<dbReference type="Gene3D" id="3.40.50.1360">
    <property type="match status" value="1"/>
</dbReference>
<name>A0A2N0Z569_9BACI</name>